<accession>A0AA41VZD8</accession>
<keyword evidence="2" id="KW-0472">Membrane</keyword>
<proteinExistence type="predicted"/>
<gene>
    <name evidence="5" type="ORF">MKW94_006949</name>
</gene>
<feature type="compositionally biased region" description="Polar residues" evidence="1">
    <location>
        <begin position="10"/>
        <end position="22"/>
    </location>
</feature>
<dbReference type="NCBIfam" id="TIGR01640">
    <property type="entry name" value="F_box_assoc_1"/>
    <property type="match status" value="2"/>
</dbReference>
<dbReference type="SUPFAM" id="SSF81383">
    <property type="entry name" value="F-box domain"/>
    <property type="match status" value="1"/>
</dbReference>
<dbReference type="PANTHER" id="PTHR31672:SF13">
    <property type="entry name" value="F-BOX PROTEIN CPR30-LIKE"/>
    <property type="match status" value="1"/>
</dbReference>
<dbReference type="InterPro" id="IPR013187">
    <property type="entry name" value="F-box-assoc_dom_typ3"/>
</dbReference>
<evidence type="ECO:0000259" key="4">
    <source>
        <dbReference type="Pfam" id="PF08268"/>
    </source>
</evidence>
<dbReference type="InterPro" id="IPR017451">
    <property type="entry name" value="F-box-assoc_interact_dom"/>
</dbReference>
<dbReference type="InterPro" id="IPR050796">
    <property type="entry name" value="SCF_F-box_component"/>
</dbReference>
<evidence type="ECO:0000313" key="6">
    <source>
        <dbReference type="Proteomes" id="UP001177140"/>
    </source>
</evidence>
<protein>
    <recommendedName>
        <fullName evidence="7">F-box domain-containing protein</fullName>
    </recommendedName>
</protein>
<comment type="caution">
    <text evidence="5">The sequence shown here is derived from an EMBL/GenBank/DDBJ whole genome shotgun (WGS) entry which is preliminary data.</text>
</comment>
<keyword evidence="2" id="KW-0812">Transmembrane</keyword>
<feature type="compositionally biased region" description="Polar residues" evidence="1">
    <location>
        <begin position="36"/>
        <end position="46"/>
    </location>
</feature>
<dbReference type="Pfam" id="PF00646">
    <property type="entry name" value="F-box"/>
    <property type="match status" value="1"/>
</dbReference>
<evidence type="ECO:0000256" key="2">
    <source>
        <dbReference type="SAM" id="Phobius"/>
    </source>
</evidence>
<dbReference type="PANTHER" id="PTHR31672">
    <property type="entry name" value="BNACNNG10540D PROTEIN"/>
    <property type="match status" value="1"/>
</dbReference>
<dbReference type="EMBL" id="JAJJMA010322942">
    <property type="protein sequence ID" value="MCL7050035.1"/>
    <property type="molecule type" value="Genomic_DNA"/>
</dbReference>
<sequence>MDKENEKSKNQQAKGNENSLPGSDNFMEMTDFAQVRSGTGSEVNEGSDSSSSKAVVCASRSRKTPASDTHIMCAILSRLRSKHLVKCKAVCTQWKSLIETNSYLISLQYRQQKRKRALLFVSTAPERKPGEPERVGATTISFTMTGPTEVQKLELDRSTFGIPKQTVAGLVCITSGTEEFLIYNPCTGERSPWIETPNVHEIVGGEKRREVDCIAFGYNPTTKEHKVLCISSVKRKGIARGLSIYCPSRPGCTEKDRQFFYGKFEDGKGISRSDDVEEVEADEEQVCEVFTVGENTWRRIDAVPPYSLASKACYVGEIGLYNQESKSVYVRGKIYWRFRYTRRGEVLMVFDVRTEKFSVISIPGYVTETPWKYPQTVELLEVDGNIAVLNYTPGCPVSFWVLDQDSNDWIYQNVKTPCDWNGTLDLSIEAVRCTPIIVLKRQMSETIYFFNWCEENFTASTGNQLPNLNYQPASHLCVPSAAACFEGVMRFYLEVSLNFDNCIWPFLSRRTMNFVSVFVMFLLVASFKFTESCCLYLSFSMRTLISFPSTGLCEIFIRMHISDIVQDPSLNCFNRDRFLRLLVIILRCTKMHT</sequence>
<dbReference type="Proteomes" id="UP001177140">
    <property type="component" value="Unassembled WGS sequence"/>
</dbReference>
<dbReference type="AlphaFoldDB" id="A0AA41VZD8"/>
<feature type="domain" description="F-box" evidence="3">
    <location>
        <begin position="70"/>
        <end position="102"/>
    </location>
</feature>
<evidence type="ECO:0000313" key="5">
    <source>
        <dbReference type="EMBL" id="MCL7050035.1"/>
    </source>
</evidence>
<feature type="transmembrane region" description="Helical" evidence="2">
    <location>
        <begin position="514"/>
        <end position="539"/>
    </location>
</feature>
<feature type="region of interest" description="Disordered" evidence="1">
    <location>
        <begin position="1"/>
        <end position="56"/>
    </location>
</feature>
<dbReference type="InterPro" id="IPR001810">
    <property type="entry name" value="F-box_dom"/>
</dbReference>
<dbReference type="Pfam" id="PF08268">
    <property type="entry name" value="FBA_3"/>
    <property type="match status" value="1"/>
</dbReference>
<name>A0AA41VZD8_PAPNU</name>
<evidence type="ECO:0000256" key="1">
    <source>
        <dbReference type="SAM" id="MobiDB-lite"/>
    </source>
</evidence>
<dbReference type="Gene3D" id="1.20.1280.50">
    <property type="match status" value="1"/>
</dbReference>
<feature type="domain" description="F-box associated beta-propeller type 3" evidence="4">
    <location>
        <begin position="159"/>
        <end position="451"/>
    </location>
</feature>
<organism evidence="5 6">
    <name type="scientific">Papaver nudicaule</name>
    <name type="common">Iceland poppy</name>
    <dbReference type="NCBI Taxonomy" id="74823"/>
    <lineage>
        <taxon>Eukaryota</taxon>
        <taxon>Viridiplantae</taxon>
        <taxon>Streptophyta</taxon>
        <taxon>Embryophyta</taxon>
        <taxon>Tracheophyta</taxon>
        <taxon>Spermatophyta</taxon>
        <taxon>Magnoliopsida</taxon>
        <taxon>Ranunculales</taxon>
        <taxon>Papaveraceae</taxon>
        <taxon>Papaveroideae</taxon>
        <taxon>Papaver</taxon>
    </lineage>
</organism>
<keyword evidence="6" id="KW-1185">Reference proteome</keyword>
<dbReference type="InterPro" id="IPR036047">
    <property type="entry name" value="F-box-like_dom_sf"/>
</dbReference>
<evidence type="ECO:0000259" key="3">
    <source>
        <dbReference type="Pfam" id="PF00646"/>
    </source>
</evidence>
<keyword evidence="2" id="KW-1133">Transmembrane helix</keyword>
<evidence type="ECO:0008006" key="7">
    <source>
        <dbReference type="Google" id="ProtNLM"/>
    </source>
</evidence>
<reference evidence="5" key="1">
    <citation type="submission" date="2022-03" db="EMBL/GenBank/DDBJ databases">
        <title>A functionally conserved STORR gene fusion in Papaver species that diverged 16.8 million years ago.</title>
        <authorList>
            <person name="Catania T."/>
        </authorList>
    </citation>
    <scope>NUCLEOTIDE SEQUENCE</scope>
    <source>
        <strain evidence="5">S-191538</strain>
    </source>
</reference>